<evidence type="ECO:0000256" key="2">
    <source>
        <dbReference type="SAM" id="MobiDB-lite"/>
    </source>
</evidence>
<dbReference type="InParanoid" id="Q22LM3"/>
<feature type="compositionally biased region" description="Acidic residues" evidence="2">
    <location>
        <begin position="243"/>
        <end position="256"/>
    </location>
</feature>
<name>Q22LM3_TETTS</name>
<sequence>MNSKNRQQNIQVILSEQTNKQATDASFQKAKKILEQSGQIPLYLSNSSFKFDQLEQDTDCVENYQNQRNLENQKQNKISHTSKTEKFNQIFEDIHQQQSQNKELKLDIQVEQRQKRQQQASYQSSQSPSQTENQNDHVLCKNRQFFTQSKQEYKIGNQIDIQDQIGVVSNKQERVNSTKKSYDNLFGILNPPAQYKTEENVISLRQHQKNIEKLHSLNSINIQEKNITNKTENRQQTFASSENENENENDSNEKEDDFNQDFYMKHIIQINSNEEQSTYLHNNICDITTITNSVQVNNEEFKISNNTSHQKMRAPIESSDNSFEIDMNKKQKIQLKNVLSKQIEKEKNLDLLQKNKNIDPKSNLSKIIQDKEQELIDLRERKRMIEEQNSKNQSYISYEEHSKQIKELQQEVVEKENIIKELQEQIKNFQLKNNSNESKEKGNSENLLQELKERDQIIFNLQKELKEKLCDQESYKDKIKFYHEQQVKQQTNDILICQLNSTIKQQQYQIDKFDIIQKQKDDTIVQLESQFAQIKQQFRVTQEDLSKFRNENQDLKLKLKDLERENELSLKQLSELRANCDQLSTENNKVKEQYIKKMQQMSSSQEQKFFNELEHKIGQAFTYQFTDKNYTLGNEQTQNQLKKINQDINQNNELTQEYLTNETQTNTKFIEKNLTELRRNSLNKQIENFQIPEQNQIEQKLNKSQLNNSALNLSSEQFDQSQISPQNQQVVLDNRLKERTSSQESGIQRFLNSSQINLFSFKNTLNPNDYNGLSIASEVQQNPRNYRSNSSYDGFARASSSQANYNTLNYNQQYQQPQQQQPSNCFLQSQVSYQPCISQQQAQQIINQPKRFNNNNNYNENNLNSSVNYNHQSELENQQVLQERNILNQFNYQAQDKFGRKNSDTSYFNKNQKIMQKQYIPSTLYSQKLNSNKENSYQLLNQTYDYLTNVRSSSPLNTSVNNIKNTINQQNYYSTNEKPIQNNIGKLRYAIPSTINHNNHQLPLTSFCKQFK</sequence>
<evidence type="ECO:0000313" key="3">
    <source>
        <dbReference type="EMBL" id="EAR86243.2"/>
    </source>
</evidence>
<feature type="compositionally biased region" description="Polar residues" evidence="2">
    <location>
        <begin position="225"/>
        <end position="239"/>
    </location>
</feature>
<feature type="region of interest" description="Disordered" evidence="2">
    <location>
        <begin position="111"/>
        <end position="136"/>
    </location>
</feature>
<feature type="region of interest" description="Disordered" evidence="2">
    <location>
        <begin position="225"/>
        <end position="256"/>
    </location>
</feature>
<dbReference type="Proteomes" id="UP000009168">
    <property type="component" value="Unassembled WGS sequence"/>
</dbReference>
<accession>Q22LM3</accession>
<proteinExistence type="predicted"/>
<dbReference type="STRING" id="312017.Q22LM3"/>
<dbReference type="AlphaFoldDB" id="Q22LM3"/>
<dbReference type="EMBL" id="GG662861">
    <property type="protein sequence ID" value="EAR86243.2"/>
    <property type="molecule type" value="Genomic_DNA"/>
</dbReference>
<feature type="coiled-coil region" evidence="1">
    <location>
        <begin position="361"/>
        <end position="454"/>
    </location>
</feature>
<feature type="coiled-coil region" evidence="1">
    <location>
        <begin position="524"/>
        <end position="593"/>
    </location>
</feature>
<keyword evidence="4" id="KW-1185">Reference proteome</keyword>
<dbReference type="RefSeq" id="XP_976838.2">
    <property type="nucleotide sequence ID" value="XM_971745.2"/>
</dbReference>
<dbReference type="HOGENOM" id="CLU_301219_0_0_1"/>
<gene>
    <name evidence="3" type="ORF">TTHERM_00702250</name>
</gene>
<evidence type="ECO:0000256" key="1">
    <source>
        <dbReference type="SAM" id="Coils"/>
    </source>
</evidence>
<dbReference type="GeneID" id="7837913"/>
<dbReference type="KEGG" id="tet:TTHERM_00702250"/>
<protein>
    <submittedName>
        <fullName evidence="3">Uncharacterized protein</fullName>
    </submittedName>
</protein>
<evidence type="ECO:0000313" key="4">
    <source>
        <dbReference type="Proteomes" id="UP000009168"/>
    </source>
</evidence>
<reference evidence="4" key="1">
    <citation type="journal article" date="2006" name="PLoS Biol.">
        <title>Macronuclear genome sequence of the ciliate Tetrahymena thermophila, a model eukaryote.</title>
        <authorList>
            <person name="Eisen J.A."/>
            <person name="Coyne R.S."/>
            <person name="Wu M."/>
            <person name="Wu D."/>
            <person name="Thiagarajan M."/>
            <person name="Wortman J.R."/>
            <person name="Badger J.H."/>
            <person name="Ren Q."/>
            <person name="Amedeo P."/>
            <person name="Jones K.M."/>
            <person name="Tallon L.J."/>
            <person name="Delcher A.L."/>
            <person name="Salzberg S.L."/>
            <person name="Silva J.C."/>
            <person name="Haas B.J."/>
            <person name="Majoros W.H."/>
            <person name="Farzad M."/>
            <person name="Carlton J.M."/>
            <person name="Smith R.K. Jr."/>
            <person name="Garg J."/>
            <person name="Pearlman R.E."/>
            <person name="Karrer K.M."/>
            <person name="Sun L."/>
            <person name="Manning G."/>
            <person name="Elde N.C."/>
            <person name="Turkewitz A.P."/>
            <person name="Asai D.J."/>
            <person name="Wilkes D.E."/>
            <person name="Wang Y."/>
            <person name="Cai H."/>
            <person name="Collins K."/>
            <person name="Stewart B.A."/>
            <person name="Lee S.R."/>
            <person name="Wilamowska K."/>
            <person name="Weinberg Z."/>
            <person name="Ruzzo W.L."/>
            <person name="Wloga D."/>
            <person name="Gaertig J."/>
            <person name="Frankel J."/>
            <person name="Tsao C.-C."/>
            <person name="Gorovsky M.A."/>
            <person name="Keeling P.J."/>
            <person name="Waller R.F."/>
            <person name="Patron N.J."/>
            <person name="Cherry J.M."/>
            <person name="Stover N.A."/>
            <person name="Krieger C.J."/>
            <person name="del Toro C."/>
            <person name="Ryder H.F."/>
            <person name="Williamson S.C."/>
            <person name="Barbeau R.A."/>
            <person name="Hamilton E.P."/>
            <person name="Orias E."/>
        </authorList>
    </citation>
    <scope>NUCLEOTIDE SEQUENCE [LARGE SCALE GENOMIC DNA]</scope>
    <source>
        <strain evidence="4">SB210</strain>
    </source>
</reference>
<feature type="compositionally biased region" description="Low complexity" evidence="2">
    <location>
        <begin position="117"/>
        <end position="130"/>
    </location>
</feature>
<organism evidence="3 4">
    <name type="scientific">Tetrahymena thermophila (strain SB210)</name>
    <dbReference type="NCBI Taxonomy" id="312017"/>
    <lineage>
        <taxon>Eukaryota</taxon>
        <taxon>Sar</taxon>
        <taxon>Alveolata</taxon>
        <taxon>Ciliophora</taxon>
        <taxon>Intramacronucleata</taxon>
        <taxon>Oligohymenophorea</taxon>
        <taxon>Hymenostomatida</taxon>
        <taxon>Tetrahymenina</taxon>
        <taxon>Tetrahymenidae</taxon>
        <taxon>Tetrahymena</taxon>
    </lineage>
</organism>
<keyword evidence="1" id="KW-0175">Coiled coil</keyword>